<dbReference type="Proteomes" id="UP000735302">
    <property type="component" value="Unassembled WGS sequence"/>
</dbReference>
<keyword evidence="9" id="KW-1185">Reference proteome</keyword>
<reference evidence="8 9" key="1">
    <citation type="journal article" date="2021" name="Elife">
        <title>Chloroplast acquisition without the gene transfer in kleptoplastic sea slugs, Plakobranchus ocellatus.</title>
        <authorList>
            <person name="Maeda T."/>
            <person name="Takahashi S."/>
            <person name="Yoshida T."/>
            <person name="Shimamura S."/>
            <person name="Takaki Y."/>
            <person name="Nagai Y."/>
            <person name="Toyoda A."/>
            <person name="Suzuki Y."/>
            <person name="Arimoto A."/>
            <person name="Ishii H."/>
            <person name="Satoh N."/>
            <person name="Nishiyama T."/>
            <person name="Hasebe M."/>
            <person name="Maruyama T."/>
            <person name="Minagawa J."/>
            <person name="Obokata J."/>
            <person name="Shigenobu S."/>
        </authorList>
    </citation>
    <scope>NUCLEOTIDE SEQUENCE [LARGE SCALE GENOMIC DNA]</scope>
</reference>
<keyword evidence="5" id="KW-0378">Hydrolase</keyword>
<protein>
    <submittedName>
        <fullName evidence="8">Zinc knuckle domain containing protein</fullName>
    </submittedName>
</protein>
<keyword evidence="3" id="KW-0540">Nuclease</keyword>
<dbReference type="InterPro" id="IPR043502">
    <property type="entry name" value="DNA/RNA_pol_sf"/>
</dbReference>
<dbReference type="AlphaFoldDB" id="A0AAV4CA06"/>
<sequence>MRKKVEKELERLQDLDIIRKAEDPTPWISPIVIVPKGNYEIRICIDNRCANQAIQRERHVTPTLDDLINDLNGAMVFSKIDLKNGYHQLELDEESKYITTFSTHIGIFQYNRLHFGINSASEIFQHQVTNLIQGIQAKNYSDDIIVYGKSETGNLQEARKNHDENLSNLLQRLKENNVTANAAKCSFHKTNLKFNGYIFSQDGISADPEKLQALKDVKPPQNAKEVRSFLGMANYIARFIPDFATISEPLRLLTHKNSTRKWGEAEKRSLNKIKISLTNKVSYFNPKLQTELVVDASPVGLGCLLTQKDSDNKVRVIAYASRALTPVEQRYSQIEREALAIIWATEHFHLYLFGTDFCIITDHKPLETIFTRTKSSPIKLELKDGF</sequence>
<feature type="domain" description="Reverse transcriptase" evidence="7">
    <location>
        <begin position="15"/>
        <end position="199"/>
    </location>
</feature>
<evidence type="ECO:0000313" key="9">
    <source>
        <dbReference type="Proteomes" id="UP000735302"/>
    </source>
</evidence>
<dbReference type="GO" id="GO:0003964">
    <property type="term" value="F:RNA-directed DNA polymerase activity"/>
    <property type="evidence" value="ECO:0007669"/>
    <property type="project" value="UniProtKB-KW"/>
</dbReference>
<evidence type="ECO:0000259" key="7">
    <source>
        <dbReference type="PROSITE" id="PS50878"/>
    </source>
</evidence>
<dbReference type="InterPro" id="IPR000477">
    <property type="entry name" value="RT_dom"/>
</dbReference>
<evidence type="ECO:0000256" key="2">
    <source>
        <dbReference type="ARBA" id="ARBA00022695"/>
    </source>
</evidence>
<dbReference type="GO" id="GO:0016787">
    <property type="term" value="F:hydrolase activity"/>
    <property type="evidence" value="ECO:0007669"/>
    <property type="project" value="UniProtKB-KW"/>
</dbReference>
<keyword evidence="4" id="KW-0255">Endonuclease</keyword>
<dbReference type="CDD" id="cd01647">
    <property type="entry name" value="RT_LTR"/>
    <property type="match status" value="1"/>
</dbReference>
<dbReference type="InterPro" id="IPR041373">
    <property type="entry name" value="RT_RNaseH"/>
</dbReference>
<proteinExistence type="predicted"/>
<accession>A0AAV4CA06</accession>
<dbReference type="Gene3D" id="3.10.10.10">
    <property type="entry name" value="HIV Type 1 Reverse Transcriptase, subunit A, domain 1"/>
    <property type="match status" value="1"/>
</dbReference>
<evidence type="ECO:0000256" key="3">
    <source>
        <dbReference type="ARBA" id="ARBA00022722"/>
    </source>
</evidence>
<dbReference type="PROSITE" id="PS50878">
    <property type="entry name" value="RT_POL"/>
    <property type="match status" value="1"/>
</dbReference>
<dbReference type="Gene3D" id="3.30.70.270">
    <property type="match status" value="2"/>
</dbReference>
<evidence type="ECO:0000256" key="5">
    <source>
        <dbReference type="ARBA" id="ARBA00022801"/>
    </source>
</evidence>
<dbReference type="Pfam" id="PF17917">
    <property type="entry name" value="RT_RNaseH"/>
    <property type="match status" value="1"/>
</dbReference>
<dbReference type="InterPro" id="IPR050951">
    <property type="entry name" value="Retrovirus_Pol_polyprotein"/>
</dbReference>
<evidence type="ECO:0000313" key="8">
    <source>
        <dbReference type="EMBL" id="GFO29556.1"/>
    </source>
</evidence>
<keyword evidence="1" id="KW-0808">Transferase</keyword>
<evidence type="ECO:0000256" key="4">
    <source>
        <dbReference type="ARBA" id="ARBA00022759"/>
    </source>
</evidence>
<dbReference type="GO" id="GO:0004519">
    <property type="term" value="F:endonuclease activity"/>
    <property type="evidence" value="ECO:0007669"/>
    <property type="project" value="UniProtKB-KW"/>
</dbReference>
<dbReference type="InterPro" id="IPR043128">
    <property type="entry name" value="Rev_trsase/Diguanyl_cyclase"/>
</dbReference>
<dbReference type="PANTHER" id="PTHR37984:SF11">
    <property type="entry name" value="INTEGRASE CATALYTIC DOMAIN-CONTAINING PROTEIN"/>
    <property type="match status" value="1"/>
</dbReference>
<organism evidence="8 9">
    <name type="scientific">Plakobranchus ocellatus</name>
    <dbReference type="NCBI Taxonomy" id="259542"/>
    <lineage>
        <taxon>Eukaryota</taxon>
        <taxon>Metazoa</taxon>
        <taxon>Spiralia</taxon>
        <taxon>Lophotrochozoa</taxon>
        <taxon>Mollusca</taxon>
        <taxon>Gastropoda</taxon>
        <taxon>Heterobranchia</taxon>
        <taxon>Euthyneura</taxon>
        <taxon>Panpulmonata</taxon>
        <taxon>Sacoglossa</taxon>
        <taxon>Placobranchoidea</taxon>
        <taxon>Plakobranchidae</taxon>
        <taxon>Plakobranchus</taxon>
    </lineage>
</organism>
<keyword evidence="2" id="KW-0548">Nucleotidyltransferase</keyword>
<dbReference type="Pfam" id="PF00078">
    <property type="entry name" value="RVT_1"/>
    <property type="match status" value="1"/>
</dbReference>
<gene>
    <name evidence="8" type="ORF">PoB_005606100</name>
</gene>
<evidence type="ECO:0000256" key="1">
    <source>
        <dbReference type="ARBA" id="ARBA00022679"/>
    </source>
</evidence>
<dbReference type="EMBL" id="BLXT01006168">
    <property type="protein sequence ID" value="GFO29556.1"/>
    <property type="molecule type" value="Genomic_DNA"/>
</dbReference>
<dbReference type="PANTHER" id="PTHR37984">
    <property type="entry name" value="PROTEIN CBG26694"/>
    <property type="match status" value="1"/>
</dbReference>
<keyword evidence="6" id="KW-0695">RNA-directed DNA polymerase</keyword>
<name>A0AAV4CA06_9GAST</name>
<dbReference type="CDD" id="cd09274">
    <property type="entry name" value="RNase_HI_RT_Ty3"/>
    <property type="match status" value="1"/>
</dbReference>
<comment type="caution">
    <text evidence="8">The sequence shown here is derived from an EMBL/GenBank/DDBJ whole genome shotgun (WGS) entry which is preliminary data.</text>
</comment>
<dbReference type="FunFam" id="3.30.70.270:FF:000063">
    <property type="entry name" value="Zinc knuckle domaincontaining protein"/>
    <property type="match status" value="1"/>
</dbReference>
<dbReference type="SUPFAM" id="SSF56672">
    <property type="entry name" value="DNA/RNA polymerases"/>
    <property type="match status" value="1"/>
</dbReference>
<evidence type="ECO:0000256" key="6">
    <source>
        <dbReference type="ARBA" id="ARBA00022918"/>
    </source>
</evidence>